<feature type="region of interest" description="Disordered" evidence="1">
    <location>
        <begin position="889"/>
        <end position="915"/>
    </location>
</feature>
<feature type="region of interest" description="Disordered" evidence="1">
    <location>
        <begin position="1045"/>
        <end position="1087"/>
    </location>
</feature>
<keyword evidence="2" id="KW-0812">Transmembrane</keyword>
<feature type="compositionally biased region" description="Acidic residues" evidence="1">
    <location>
        <begin position="1078"/>
        <end position="1087"/>
    </location>
</feature>
<feature type="compositionally biased region" description="Polar residues" evidence="1">
    <location>
        <begin position="977"/>
        <end position="1000"/>
    </location>
</feature>
<evidence type="ECO:0000313" key="6">
    <source>
        <dbReference type="Proteomes" id="UP000887568"/>
    </source>
</evidence>
<dbReference type="InterPro" id="IPR036465">
    <property type="entry name" value="vWFA_dom_sf"/>
</dbReference>
<feature type="transmembrane region" description="Helical" evidence="2">
    <location>
        <begin position="1016"/>
        <end position="1037"/>
    </location>
</feature>
<dbReference type="SUPFAM" id="SSF53300">
    <property type="entry name" value="vWA-like"/>
    <property type="match status" value="1"/>
</dbReference>
<dbReference type="CDD" id="cd00198">
    <property type="entry name" value="vWFA"/>
    <property type="match status" value="1"/>
</dbReference>
<dbReference type="OrthoDB" id="687730at2759"/>
<dbReference type="InterPro" id="IPR013642">
    <property type="entry name" value="CLCA_N"/>
</dbReference>
<evidence type="ECO:0000256" key="3">
    <source>
        <dbReference type="SAM" id="SignalP"/>
    </source>
</evidence>
<keyword evidence="3" id="KW-0732">Signal</keyword>
<evidence type="ECO:0000256" key="2">
    <source>
        <dbReference type="SAM" id="Phobius"/>
    </source>
</evidence>
<keyword evidence="2" id="KW-1133">Transmembrane helix</keyword>
<feature type="compositionally biased region" description="Basic and acidic residues" evidence="1">
    <location>
        <begin position="1054"/>
        <end position="1077"/>
    </location>
</feature>
<dbReference type="PROSITE" id="PS50234">
    <property type="entry name" value="VWFA"/>
    <property type="match status" value="1"/>
</dbReference>
<dbReference type="OMA" id="VEMNWHA"/>
<feature type="domain" description="VWFA" evidence="4">
    <location>
        <begin position="324"/>
        <end position="499"/>
    </location>
</feature>
<evidence type="ECO:0000313" key="5">
    <source>
        <dbReference type="EnsemblMetazoa" id="XP_038061012.1"/>
    </source>
</evidence>
<protein>
    <recommendedName>
        <fullName evidence="4">VWFA domain-containing protein</fullName>
    </recommendedName>
</protein>
<feature type="signal peptide" evidence="3">
    <location>
        <begin position="1"/>
        <end position="26"/>
    </location>
</feature>
<dbReference type="Proteomes" id="UP000887568">
    <property type="component" value="Unplaced"/>
</dbReference>
<feature type="region of interest" description="Disordered" evidence="1">
    <location>
        <begin position="977"/>
        <end position="1007"/>
    </location>
</feature>
<feature type="chain" id="PRO_5038100986" description="VWFA domain-containing protein" evidence="3">
    <location>
        <begin position="27"/>
        <end position="1087"/>
    </location>
</feature>
<keyword evidence="2" id="KW-0472">Membrane</keyword>
<keyword evidence="6" id="KW-1185">Reference proteome</keyword>
<evidence type="ECO:0000256" key="1">
    <source>
        <dbReference type="SAM" id="MobiDB-lite"/>
    </source>
</evidence>
<reference evidence="5" key="1">
    <citation type="submission" date="2022-11" db="UniProtKB">
        <authorList>
            <consortium name="EnsemblMetazoa"/>
        </authorList>
    </citation>
    <scope>IDENTIFICATION</scope>
</reference>
<dbReference type="InterPro" id="IPR002035">
    <property type="entry name" value="VWF_A"/>
</dbReference>
<dbReference type="Pfam" id="PF08434">
    <property type="entry name" value="CLCA"/>
    <property type="match status" value="1"/>
</dbReference>
<dbReference type="EnsemblMetazoa" id="XM_038205084.1">
    <property type="protein sequence ID" value="XP_038061012.1"/>
    <property type="gene ID" value="LOC119731811"/>
</dbReference>
<proteinExistence type="predicted"/>
<sequence length="1087" mass="117285">MTSKHLLLRMLACYAVLDLHVPASSAITIEDNGYTNVVVAIQPDVSQSDELIDKIQEMFKEASIHLNRATNRRLFFRNVTILVPQTWPANNSGYLSHSEATLEDPDVIVTSSDGPHPSTPPYTRRDRGCGQEGLSINFVDAFLLDPNTTNTYASLGHVLLYEWGHYRWGLFDEFSDDEDNQFHHSSVTNQFEGVRCSYDITGTPMVVESDGIDYRPCYGNTEDGYEFGCMFIPTETQENATGSVMYGRGRYNNIVDFCDSDPGNPTNFHNREAPSRHNRLCDQRSNWAVMREHSDLKDGNNLPRELLADDLEPAFQIVRRGPRRVMLVLERSSYIAGETHQRMINAAAAFIWTVPSGVWLGLTWYNGQATPINKIVMVQVQSDNDRQTLLNALPTSTTGQTSIGTGLSRAIEFLQLGDSATANDRILLVNGFKENQFLYIEHIKEMMIKSKIIVDTVAVTSSADPQLAEVSQLTGGRFYYAPNDSGSGNSLNEALTRSVDNSDVSNSDKQLQIWSASVTVPVGESRSAVTYIDATIRKKTKFTITWVQTDTPNITLSDPDGALLTSSYPGYMINTTYGFVVYSVTGKAKEGPWTIDIQNTDPSLPTSVQVSLTSYPRDDDVPPISVSSSISELTKNISETEVPLAIFAEVRQGYSQVVVNATVMASVSIPGQMDPVEIQLVDTGTGADIISNDGIYSGYFTKYTVDGLYSVEVRVENSGHATVAGFPFSFGVAGRNLNSQAPIFQRVVSAGSSRVFDVPGTDVFPPAKVTDLRVVDSSFPDRTVILAWTATGDDFDNGEAASYEVTRGVDVDSILTGSDAVTVRQSDILSGNLTDPQSSGATEEFTVIVPVVGDVSPLAFAVVVRDEAGLASPRSNIALVAVRRFIPGPTTLAPPTTTPTGIDSTASTNGTTQSYDTTVLESTPSSMSISSVRSTQSMVSLPSGVTTPSKASTLSLMSTLSGVSTPNGVSTPSMISAPSGMSTPAGASTSGAISTLQSRLPSPVTGTEEPILSRDAIIIASVLGSIGLVTAVAIGLVSLSKLYSSHKVTPSRPGSERSTDGLWDPEKQEEDSLHMTDLDDQGIESEV</sequence>
<feature type="compositionally biased region" description="Low complexity" evidence="1">
    <location>
        <begin position="889"/>
        <end position="900"/>
    </location>
</feature>
<dbReference type="AlphaFoldDB" id="A0A914AAX3"/>
<dbReference type="RefSeq" id="XP_038061012.1">
    <property type="nucleotide sequence ID" value="XM_038205084.1"/>
</dbReference>
<dbReference type="Gene3D" id="3.40.50.410">
    <property type="entry name" value="von Willebrand factor, type A domain"/>
    <property type="match status" value="1"/>
</dbReference>
<name>A0A914AAX3_PATMI</name>
<organism evidence="5 6">
    <name type="scientific">Patiria miniata</name>
    <name type="common">Bat star</name>
    <name type="synonym">Asterina miniata</name>
    <dbReference type="NCBI Taxonomy" id="46514"/>
    <lineage>
        <taxon>Eukaryota</taxon>
        <taxon>Metazoa</taxon>
        <taxon>Echinodermata</taxon>
        <taxon>Eleutherozoa</taxon>
        <taxon>Asterozoa</taxon>
        <taxon>Asteroidea</taxon>
        <taxon>Valvatacea</taxon>
        <taxon>Valvatida</taxon>
        <taxon>Asterinidae</taxon>
        <taxon>Patiria</taxon>
    </lineage>
</organism>
<accession>A0A914AAX3</accession>
<dbReference type="GeneID" id="119731811"/>
<feature type="compositionally biased region" description="Polar residues" evidence="1">
    <location>
        <begin position="901"/>
        <end position="915"/>
    </location>
</feature>
<dbReference type="Pfam" id="PF00092">
    <property type="entry name" value="VWA"/>
    <property type="match status" value="1"/>
</dbReference>
<evidence type="ECO:0000259" key="4">
    <source>
        <dbReference type="PROSITE" id="PS50234"/>
    </source>
</evidence>
<dbReference type="SMART" id="SM00327">
    <property type="entry name" value="VWA"/>
    <property type="match status" value="1"/>
</dbReference>
<dbReference type="NCBIfam" id="NF041940">
    <property type="entry name" value="choice_anch_X"/>
    <property type="match status" value="1"/>
</dbReference>